<dbReference type="InterPro" id="IPR057135">
    <property type="entry name" value="At4g27190-like_LRR"/>
</dbReference>
<dbReference type="PANTHER" id="PTHR33463:SF204">
    <property type="entry name" value="NB-ARC DOMAIN-CONTAINING PROTEIN"/>
    <property type="match status" value="1"/>
</dbReference>
<keyword evidence="5" id="KW-1185">Reference proteome</keyword>
<dbReference type="InterPro" id="IPR050905">
    <property type="entry name" value="Plant_NBS-LRR"/>
</dbReference>
<dbReference type="Gene3D" id="3.80.10.10">
    <property type="entry name" value="Ribonuclease Inhibitor"/>
    <property type="match status" value="1"/>
</dbReference>
<feature type="region of interest" description="Disordered" evidence="2">
    <location>
        <begin position="250"/>
        <end position="276"/>
    </location>
</feature>
<evidence type="ECO:0000256" key="1">
    <source>
        <dbReference type="ARBA" id="ARBA00022821"/>
    </source>
</evidence>
<evidence type="ECO:0000313" key="5">
    <source>
        <dbReference type="Proteomes" id="UP000827721"/>
    </source>
</evidence>
<reference evidence="4 5" key="1">
    <citation type="submission" date="2021-02" db="EMBL/GenBank/DDBJ databases">
        <title>Plant Genome Project.</title>
        <authorList>
            <person name="Zhang R.-G."/>
        </authorList>
    </citation>
    <scope>NUCLEOTIDE SEQUENCE [LARGE SCALE GENOMIC DNA]</scope>
    <source>
        <tissue evidence="4">Leaves</tissue>
    </source>
</reference>
<dbReference type="SUPFAM" id="SSF52047">
    <property type="entry name" value="RNI-like"/>
    <property type="match status" value="1"/>
</dbReference>
<accession>A0ABQ8HLL1</accession>
<dbReference type="PANTHER" id="PTHR33463">
    <property type="entry name" value="NB-ARC DOMAIN-CONTAINING PROTEIN-RELATED"/>
    <property type="match status" value="1"/>
</dbReference>
<sequence>MQHRVDEAIKQTEVIEKDMEKWLRDVSNVVTDFEDLEKETTSGKQTCLYGWCPNLIWKYKLARRAEKKTNIMLKLRDTGKFDNLEGLEQELSLPSLKVLELMNLNELECLWKGPTHLLSLQNLKMLRVIGCNRLRHMFSPTLPRNLLHLEVLIIKYCGELEQIIVGDHTVDHVQLGLFPNLYSISVTKCDKLKALFLISIARSDLQKLTSLTVETTFQLEELFRHEDEADMKRLVVNECPKITTRFSVDQNTSVHAEAEAPQTSKEDVDMEESPPEVTREIYGWFSNDIQNSLPPYIGK</sequence>
<evidence type="ECO:0000313" key="4">
    <source>
        <dbReference type="EMBL" id="KAH7565201.1"/>
    </source>
</evidence>
<dbReference type="InterPro" id="IPR032675">
    <property type="entry name" value="LRR_dom_sf"/>
</dbReference>
<proteinExistence type="predicted"/>
<comment type="caution">
    <text evidence="4">The sequence shown here is derived from an EMBL/GenBank/DDBJ whole genome shotgun (WGS) entry which is preliminary data.</text>
</comment>
<keyword evidence="1" id="KW-0611">Plant defense</keyword>
<evidence type="ECO:0000259" key="3">
    <source>
        <dbReference type="Pfam" id="PF23247"/>
    </source>
</evidence>
<dbReference type="EMBL" id="JAFEMO010000009">
    <property type="protein sequence ID" value="KAH7565201.1"/>
    <property type="molecule type" value="Genomic_DNA"/>
</dbReference>
<gene>
    <name evidence="4" type="ORF">JRO89_XS09G0162700</name>
</gene>
<name>A0ABQ8HLL1_9ROSI</name>
<feature type="domain" description="Disease resistance protein At4g27190-like leucine-rich repeats" evidence="3">
    <location>
        <begin position="92"/>
        <end position="158"/>
    </location>
</feature>
<dbReference type="Pfam" id="PF23247">
    <property type="entry name" value="LRR_RPS2"/>
    <property type="match status" value="1"/>
</dbReference>
<organism evidence="4 5">
    <name type="scientific">Xanthoceras sorbifolium</name>
    <dbReference type="NCBI Taxonomy" id="99658"/>
    <lineage>
        <taxon>Eukaryota</taxon>
        <taxon>Viridiplantae</taxon>
        <taxon>Streptophyta</taxon>
        <taxon>Embryophyta</taxon>
        <taxon>Tracheophyta</taxon>
        <taxon>Spermatophyta</taxon>
        <taxon>Magnoliopsida</taxon>
        <taxon>eudicotyledons</taxon>
        <taxon>Gunneridae</taxon>
        <taxon>Pentapetalae</taxon>
        <taxon>rosids</taxon>
        <taxon>malvids</taxon>
        <taxon>Sapindales</taxon>
        <taxon>Sapindaceae</taxon>
        <taxon>Xanthoceroideae</taxon>
        <taxon>Xanthoceras</taxon>
    </lineage>
</organism>
<protein>
    <recommendedName>
        <fullName evidence="3">Disease resistance protein At4g27190-like leucine-rich repeats domain-containing protein</fullName>
    </recommendedName>
</protein>
<dbReference type="Proteomes" id="UP000827721">
    <property type="component" value="Unassembled WGS sequence"/>
</dbReference>
<evidence type="ECO:0000256" key="2">
    <source>
        <dbReference type="SAM" id="MobiDB-lite"/>
    </source>
</evidence>